<protein>
    <submittedName>
        <fullName evidence="1">Uncharacterized protein</fullName>
    </submittedName>
</protein>
<dbReference type="EMBL" id="MK370036">
    <property type="protein sequence ID" value="QAX92121.1"/>
    <property type="molecule type" value="Genomic_DNA"/>
</dbReference>
<dbReference type="KEGG" id="vg:55010711"/>
<dbReference type="GeneID" id="55010711"/>
<evidence type="ECO:0000313" key="1">
    <source>
        <dbReference type="EMBL" id="QAX92121.1"/>
    </source>
</evidence>
<sequence length="144" mass="16810">MNTKIDKALLISTADKFEQVKATFKAVFQSYVQDKSNPISERLMMWECFACNALLISDYKGEVSEELQEIFINEDTPRYQLVNFQDLAEQVIPDDLWDKYYGDPEEDGMEPEKCIELICKDYPEIAEKFELVFASEFSGFVNDW</sequence>
<reference evidence="1 2" key="1">
    <citation type="submission" date="2019-01" db="EMBL/GenBank/DDBJ databases">
        <authorList>
            <person name="Cong C."/>
            <person name="Yuan Y."/>
            <person name="Xu Y."/>
            <person name="Wang L."/>
            <person name="Li X."/>
        </authorList>
    </citation>
    <scope>NUCLEOTIDE SEQUENCE [LARGE SCALE GENOMIC DNA]</scope>
    <source>
        <strain evidence="1">Sewage</strain>
    </source>
</reference>
<proteinExistence type="predicted"/>
<dbReference type="Pfam" id="PF22885">
    <property type="entry name" value="DUF7020"/>
    <property type="match status" value="1"/>
</dbReference>
<dbReference type="Proteomes" id="UP000289847">
    <property type="component" value="Segment"/>
</dbReference>
<dbReference type="RefSeq" id="YP_009819308.1">
    <property type="nucleotide sequence ID" value="NC_048149.1"/>
</dbReference>
<evidence type="ECO:0000313" key="2">
    <source>
        <dbReference type="Proteomes" id="UP000289847"/>
    </source>
</evidence>
<keyword evidence="2" id="KW-1185">Reference proteome</keyword>
<dbReference type="InterPro" id="IPR054285">
    <property type="entry name" value="DUF7020"/>
</dbReference>
<organism evidence="1 2">
    <name type="scientific">Salmonella phage 1-23</name>
    <dbReference type="NCBI Taxonomy" id="2508061"/>
    <lineage>
        <taxon>Viruses</taxon>
        <taxon>Duplodnaviria</taxon>
        <taxon>Heunggongvirae</taxon>
        <taxon>Uroviricota</taxon>
        <taxon>Caudoviricetes</taxon>
        <taxon>Demerecviridae</taxon>
        <taxon>Markadamsvirinae</taxon>
        <taxon>Epseptimavirus</taxon>
        <taxon>Epseptimavirus ev123</taxon>
    </lineage>
</organism>
<name>A0A411AVJ8_9CAUD</name>
<accession>A0A411AVJ8</accession>